<feature type="transmembrane region" description="Helical" evidence="1">
    <location>
        <begin position="259"/>
        <end position="275"/>
    </location>
</feature>
<feature type="transmembrane region" description="Helical" evidence="1">
    <location>
        <begin position="384"/>
        <end position="401"/>
    </location>
</feature>
<organism evidence="2 3">
    <name type="scientific">Candidatus Gemmiger avicola</name>
    <dbReference type="NCBI Taxonomy" id="2838605"/>
    <lineage>
        <taxon>Bacteria</taxon>
        <taxon>Bacillati</taxon>
        <taxon>Bacillota</taxon>
        <taxon>Clostridia</taxon>
        <taxon>Eubacteriales</taxon>
        <taxon>Gemmiger</taxon>
    </lineage>
</organism>
<feature type="transmembrane region" description="Helical" evidence="1">
    <location>
        <begin position="281"/>
        <end position="299"/>
    </location>
</feature>
<evidence type="ECO:0000256" key="1">
    <source>
        <dbReference type="SAM" id="Phobius"/>
    </source>
</evidence>
<reference evidence="2" key="1">
    <citation type="journal article" date="2021" name="PeerJ">
        <title>Extensive microbial diversity within the chicken gut microbiome revealed by metagenomics and culture.</title>
        <authorList>
            <person name="Gilroy R."/>
            <person name="Ravi A."/>
            <person name="Getino M."/>
            <person name="Pursley I."/>
            <person name="Horton D.L."/>
            <person name="Alikhan N.F."/>
            <person name="Baker D."/>
            <person name="Gharbi K."/>
            <person name="Hall N."/>
            <person name="Watson M."/>
            <person name="Adriaenssens E.M."/>
            <person name="Foster-Nyarko E."/>
            <person name="Jarju S."/>
            <person name="Secka A."/>
            <person name="Antonio M."/>
            <person name="Oren A."/>
            <person name="Chaudhuri R.R."/>
            <person name="La Ragione R."/>
            <person name="Hildebrand F."/>
            <person name="Pallen M.J."/>
        </authorList>
    </citation>
    <scope>NUCLEOTIDE SEQUENCE</scope>
    <source>
        <strain evidence="2">ChiBcec8-13705</strain>
    </source>
</reference>
<feature type="transmembrane region" description="Helical" evidence="1">
    <location>
        <begin position="413"/>
        <end position="432"/>
    </location>
</feature>
<protein>
    <submittedName>
        <fullName evidence="2">Uncharacterized protein</fullName>
    </submittedName>
</protein>
<feature type="transmembrane region" description="Helical" evidence="1">
    <location>
        <begin position="236"/>
        <end position="252"/>
    </location>
</feature>
<keyword evidence="1" id="KW-1133">Transmembrane helix</keyword>
<sequence>MYHPIQTLRDAARRGRNAFTALPAPARALGCGVALLAGILAGGAITAYGGLLIVLLLWAICTGALWQGLGFCWRTAFPGQKLRDDRAFCRAFAIGAAVGLAVILALVLYRRTVYSEDAINYYAKQNLLFNSFASNGFYGVRTLLDSLLAADYKMFMNLFISLPYLLLPRTVNAFMASYALTCFVPTWLAWLMLARRAADALGLPAERRGGYYAICMAAMTLWPMFLVPATHGMPDAFGLVFVAMILLLTVDFRFDSLPPARLAVLFAATFALVLTRRWYMFWIVGYYLLYALAVLVGAARRRAFGRALGNLCKFGIPSVVVTIVALLPTFRTILSTDYADIYGAYYGGGFWVNCLDQLRAQGIIWLALAAGGLLLALRRKETRAPALVLAGASLLAMILFTHTQSLGDHQALILAPAYLAGLFRLAAAVCGVQRAALYRGGAGALAAFFLLNCGNELR</sequence>
<keyword evidence="1" id="KW-0812">Transmembrane</keyword>
<feature type="non-terminal residue" evidence="2">
    <location>
        <position position="458"/>
    </location>
</feature>
<accession>A0A9D2M798</accession>
<feature type="transmembrane region" description="Helical" evidence="1">
    <location>
        <begin position="358"/>
        <end position="377"/>
    </location>
</feature>
<dbReference type="EMBL" id="DWYG01000159">
    <property type="protein sequence ID" value="HJB42701.1"/>
    <property type="molecule type" value="Genomic_DNA"/>
</dbReference>
<feature type="transmembrane region" description="Helical" evidence="1">
    <location>
        <begin position="87"/>
        <end position="109"/>
    </location>
</feature>
<feature type="transmembrane region" description="Helical" evidence="1">
    <location>
        <begin position="211"/>
        <end position="230"/>
    </location>
</feature>
<feature type="transmembrane region" description="Helical" evidence="1">
    <location>
        <begin position="47"/>
        <end position="66"/>
    </location>
</feature>
<gene>
    <name evidence="2" type="ORF">H9945_09410</name>
</gene>
<dbReference type="Proteomes" id="UP000886803">
    <property type="component" value="Unassembled WGS sequence"/>
</dbReference>
<feature type="transmembrane region" description="Helical" evidence="1">
    <location>
        <begin position="21"/>
        <end position="41"/>
    </location>
</feature>
<proteinExistence type="predicted"/>
<feature type="transmembrane region" description="Helical" evidence="1">
    <location>
        <begin position="311"/>
        <end position="330"/>
    </location>
</feature>
<reference evidence="2" key="2">
    <citation type="submission" date="2021-04" db="EMBL/GenBank/DDBJ databases">
        <authorList>
            <person name="Gilroy R."/>
        </authorList>
    </citation>
    <scope>NUCLEOTIDE SEQUENCE</scope>
    <source>
        <strain evidence="2">ChiBcec8-13705</strain>
    </source>
</reference>
<keyword evidence="1" id="KW-0472">Membrane</keyword>
<evidence type="ECO:0000313" key="2">
    <source>
        <dbReference type="EMBL" id="HJB42701.1"/>
    </source>
</evidence>
<evidence type="ECO:0000313" key="3">
    <source>
        <dbReference type="Proteomes" id="UP000886803"/>
    </source>
</evidence>
<feature type="transmembrane region" description="Helical" evidence="1">
    <location>
        <begin position="171"/>
        <end position="190"/>
    </location>
</feature>
<dbReference type="AlphaFoldDB" id="A0A9D2M798"/>
<comment type="caution">
    <text evidence="2">The sequence shown here is derived from an EMBL/GenBank/DDBJ whole genome shotgun (WGS) entry which is preliminary data.</text>
</comment>
<name>A0A9D2M798_9FIRM</name>